<comment type="caution">
    <text evidence="6">The sequence shown here is derived from an EMBL/GenBank/DDBJ whole genome shotgun (WGS) entry which is preliminary data.</text>
</comment>
<dbReference type="Gene3D" id="3.40.50.2000">
    <property type="entry name" value="Glycogen Phosphorylase B"/>
    <property type="match status" value="2"/>
</dbReference>
<evidence type="ECO:0000256" key="1">
    <source>
        <dbReference type="ARBA" id="ARBA00021292"/>
    </source>
</evidence>
<gene>
    <name evidence="6" type="ORF">G6045_30480</name>
</gene>
<evidence type="ECO:0000256" key="3">
    <source>
        <dbReference type="ARBA" id="ARBA00022679"/>
    </source>
</evidence>
<dbReference type="RefSeq" id="WP_165335388.1">
    <property type="nucleotide sequence ID" value="NZ_JAAKZW010000182.1"/>
</dbReference>
<evidence type="ECO:0000256" key="2">
    <source>
        <dbReference type="ARBA" id="ARBA00022676"/>
    </source>
</evidence>
<reference evidence="6 7" key="1">
    <citation type="submission" date="2020-02" db="EMBL/GenBank/DDBJ databases">
        <title>Whole-genome analyses of novel actinobacteria.</title>
        <authorList>
            <person name="Sahin N."/>
            <person name="Tokatli A."/>
        </authorList>
    </citation>
    <scope>NUCLEOTIDE SEQUENCE [LARGE SCALE GENOMIC DNA]</scope>
    <source>
        <strain evidence="6 7">YC504</strain>
    </source>
</reference>
<dbReference type="Proteomes" id="UP000481109">
    <property type="component" value="Unassembled WGS sequence"/>
</dbReference>
<dbReference type="CDD" id="cd03820">
    <property type="entry name" value="GT4_AmsD-like"/>
    <property type="match status" value="1"/>
</dbReference>
<dbReference type="SUPFAM" id="SSF53756">
    <property type="entry name" value="UDP-Glycosyltransferase/glycogen phosphorylase"/>
    <property type="match status" value="1"/>
</dbReference>
<keyword evidence="2" id="KW-0328">Glycosyltransferase</keyword>
<keyword evidence="3 6" id="KW-0808">Transferase</keyword>
<dbReference type="GO" id="GO:0016757">
    <property type="term" value="F:glycosyltransferase activity"/>
    <property type="evidence" value="ECO:0007669"/>
    <property type="project" value="UniProtKB-KW"/>
</dbReference>
<evidence type="ECO:0000313" key="6">
    <source>
        <dbReference type="EMBL" id="NGO79953.1"/>
    </source>
</evidence>
<dbReference type="Pfam" id="PF13439">
    <property type="entry name" value="Glyco_transf_4"/>
    <property type="match status" value="1"/>
</dbReference>
<proteinExistence type="predicted"/>
<keyword evidence="7" id="KW-1185">Reference proteome</keyword>
<feature type="domain" description="Glycosyltransferase subfamily 4-like N-terminal" evidence="5">
    <location>
        <begin position="13"/>
        <end position="190"/>
    </location>
</feature>
<evidence type="ECO:0000259" key="5">
    <source>
        <dbReference type="Pfam" id="PF13439"/>
    </source>
</evidence>
<dbReference type="AlphaFoldDB" id="A0A6G4XRX3"/>
<dbReference type="InterPro" id="IPR028098">
    <property type="entry name" value="Glyco_trans_4-like_N"/>
</dbReference>
<dbReference type="EMBL" id="JAAKZW010000182">
    <property type="protein sequence ID" value="NGO79953.1"/>
    <property type="molecule type" value="Genomic_DNA"/>
</dbReference>
<dbReference type="PANTHER" id="PTHR12526">
    <property type="entry name" value="GLYCOSYLTRANSFERASE"/>
    <property type="match status" value="1"/>
</dbReference>
<feature type="domain" description="Glycosyl transferase family 1" evidence="4">
    <location>
        <begin position="198"/>
        <end position="357"/>
    </location>
</feature>
<dbReference type="InterPro" id="IPR001296">
    <property type="entry name" value="Glyco_trans_1"/>
</dbReference>
<evidence type="ECO:0000313" key="7">
    <source>
        <dbReference type="Proteomes" id="UP000481109"/>
    </source>
</evidence>
<dbReference type="Pfam" id="PF00534">
    <property type="entry name" value="Glycos_transf_1"/>
    <property type="match status" value="1"/>
</dbReference>
<organism evidence="6 7">
    <name type="scientific">Streptomyces mesophilus</name>
    <dbReference type="NCBI Taxonomy" id="1775132"/>
    <lineage>
        <taxon>Bacteria</taxon>
        <taxon>Bacillati</taxon>
        <taxon>Actinomycetota</taxon>
        <taxon>Actinomycetes</taxon>
        <taxon>Kitasatosporales</taxon>
        <taxon>Streptomycetaceae</taxon>
        <taxon>Streptomyces</taxon>
    </lineage>
</organism>
<dbReference type="PANTHER" id="PTHR12526:SF627">
    <property type="entry name" value="D-RHAMNOSYLTRANSFERASE WBPZ"/>
    <property type="match status" value="1"/>
</dbReference>
<protein>
    <recommendedName>
        <fullName evidence="1">D-inositol 3-phosphate glycosyltransferase</fullName>
    </recommendedName>
</protein>
<sequence>MRISFLINSAYGIGGTIRTTFNLAEQLAEQHEVEVVSVFRNRASPLLAPDGNVPVRYLVDLRRQEATYEGDDPEHKLPSRCFARHDGAYERYSRLTDRRIGDHLARTDADVVIGTRPGLNTHLVRQTRRGPVLLGQEHLTYSTHSPRLRRELRALYPRLDALITVTEKDARDYRKLWLPGVRVESVPNSVPDPGIEPADGRGKWVVAAGRLTRMKRYDLLIRAFAHVVEERPDWKLRIYGGGVERADLRELIGRLGLYNHVFLMGPVSPLEPEWTKGAIAAVSSSFEPFGMTIVEAMRAGLPVVATDCPHGPGEIIEPGVNGQLVPNGNAEAMGAALLGLINDDEKRAAMGRAARERAHRYDPATIGERYDRLLTELVARRGRFRSGAHRARGSLVGGAYAVRNVAGAARQGLGYVQKNGVRAAVVKARTV</sequence>
<evidence type="ECO:0000259" key="4">
    <source>
        <dbReference type="Pfam" id="PF00534"/>
    </source>
</evidence>
<accession>A0A6G4XRX3</accession>
<name>A0A6G4XRX3_9ACTN</name>